<dbReference type="Pfam" id="PF07891">
    <property type="entry name" value="DUF1666"/>
    <property type="match status" value="1"/>
</dbReference>
<feature type="compositionally biased region" description="Basic and acidic residues" evidence="1">
    <location>
        <begin position="407"/>
        <end position="420"/>
    </location>
</feature>
<organism evidence="3 4">
    <name type="scientific">Cinnamomum micranthum f. kanehirae</name>
    <dbReference type="NCBI Taxonomy" id="337451"/>
    <lineage>
        <taxon>Eukaryota</taxon>
        <taxon>Viridiplantae</taxon>
        <taxon>Streptophyta</taxon>
        <taxon>Embryophyta</taxon>
        <taxon>Tracheophyta</taxon>
        <taxon>Spermatophyta</taxon>
        <taxon>Magnoliopsida</taxon>
        <taxon>Magnoliidae</taxon>
        <taxon>Laurales</taxon>
        <taxon>Lauraceae</taxon>
        <taxon>Cinnamomum</taxon>
    </lineage>
</organism>
<feature type="region of interest" description="Disordered" evidence="1">
    <location>
        <begin position="391"/>
        <end position="430"/>
    </location>
</feature>
<accession>A0A3S3QZI1</accession>
<protein>
    <submittedName>
        <fullName evidence="3">Ribosomal protein L34Ae</fullName>
    </submittedName>
</protein>
<keyword evidence="2" id="KW-0812">Transmembrane</keyword>
<dbReference type="PANTHER" id="PTHR46741">
    <property type="entry name" value="OS09G0413600 PROTEIN"/>
    <property type="match status" value="1"/>
</dbReference>
<evidence type="ECO:0000256" key="1">
    <source>
        <dbReference type="SAM" id="MobiDB-lite"/>
    </source>
</evidence>
<keyword evidence="4" id="KW-1185">Reference proteome</keyword>
<keyword evidence="3" id="KW-0687">Ribonucleoprotein</keyword>
<evidence type="ECO:0000313" key="3">
    <source>
        <dbReference type="EMBL" id="RWR93104.1"/>
    </source>
</evidence>
<reference evidence="3 4" key="1">
    <citation type="journal article" date="2019" name="Nat. Plants">
        <title>Stout camphor tree genome fills gaps in understanding of flowering plant genome evolution.</title>
        <authorList>
            <person name="Chaw S.M."/>
            <person name="Liu Y.C."/>
            <person name="Wu Y.W."/>
            <person name="Wang H.Y."/>
            <person name="Lin C.I."/>
            <person name="Wu C.S."/>
            <person name="Ke H.M."/>
            <person name="Chang L.Y."/>
            <person name="Hsu C.Y."/>
            <person name="Yang H.T."/>
            <person name="Sudianto E."/>
            <person name="Hsu M.H."/>
            <person name="Wu K.P."/>
            <person name="Wang L.N."/>
            <person name="Leebens-Mack J.H."/>
            <person name="Tsai I.J."/>
        </authorList>
    </citation>
    <scope>NUCLEOTIDE SEQUENCE [LARGE SCALE GENOMIC DNA]</scope>
    <source>
        <strain evidence="4">cv. Chaw 1501</strain>
        <tissue evidence="3">Young leaves</tissue>
    </source>
</reference>
<dbReference type="OrthoDB" id="772197at2759"/>
<evidence type="ECO:0000313" key="4">
    <source>
        <dbReference type="Proteomes" id="UP000283530"/>
    </source>
</evidence>
<dbReference type="InterPro" id="IPR012870">
    <property type="entry name" value="DUF1666"/>
</dbReference>
<dbReference type="EMBL" id="QPKB01000009">
    <property type="protein sequence ID" value="RWR93104.1"/>
    <property type="molecule type" value="Genomic_DNA"/>
</dbReference>
<keyword evidence="2" id="KW-1133">Transmembrane helix</keyword>
<comment type="caution">
    <text evidence="3">The sequence shown here is derived from an EMBL/GenBank/DDBJ whole genome shotgun (WGS) entry which is preliminary data.</text>
</comment>
<dbReference type="STRING" id="337451.A0A3S3QZI1"/>
<proteinExistence type="predicted"/>
<keyword evidence="3" id="KW-0689">Ribosomal protein</keyword>
<feature type="region of interest" description="Disordered" evidence="1">
    <location>
        <begin position="448"/>
        <end position="476"/>
    </location>
</feature>
<dbReference type="PANTHER" id="PTHR46741:SF2">
    <property type="entry name" value="RIBOSOMAL PROTEIN L34AE"/>
    <property type="match status" value="1"/>
</dbReference>
<dbReference type="GO" id="GO:0005840">
    <property type="term" value="C:ribosome"/>
    <property type="evidence" value="ECO:0007669"/>
    <property type="project" value="UniProtKB-KW"/>
</dbReference>
<gene>
    <name evidence="3" type="ORF">CKAN_02233800</name>
</gene>
<feature type="compositionally biased region" description="Low complexity" evidence="1">
    <location>
        <begin position="458"/>
        <end position="469"/>
    </location>
</feature>
<evidence type="ECO:0000256" key="2">
    <source>
        <dbReference type="SAM" id="Phobius"/>
    </source>
</evidence>
<dbReference type="AlphaFoldDB" id="A0A3S3QZI1"/>
<feature type="transmembrane region" description="Helical" evidence="2">
    <location>
        <begin position="30"/>
        <end position="52"/>
    </location>
</feature>
<keyword evidence="2" id="KW-0472">Membrane</keyword>
<name>A0A3S3QZI1_9MAGN</name>
<sequence>MGAQNIFTLDTHLDLMNEGSVVNQLLCRNMALFFSSCWFLLTGSLFSVIRLVTRYFVRCQIENGSQKDDSSCNLLPKKDDEIVSPSNVSRCFDSTPEVIEFKDSEYDGFEEKETTPSFSFKFQFQSSEDIRRSIEEFEVANDQENTPKTMTSSHIRESYVATDDSSSGRKELYDKKYEGRVVLIKDFQQLNSEAEVPHEVLKIGCTEAEMLSKEDVAAVETFVNPEINTSDKNDLLSERDYCGLESDAESISLSDGLSLKNQTVDSNSDWFLFDTDFYDFQDVTTNCIGGREELTEGIQKMPETQLKFSCNSDAESIGFSDGFTYVGNQVDVYKLYLSDTESMDFSEGSSVMNQSSVNESTFSNDFLSENDFSEHKGDLEDIHREDGQSMAAESLESEDTHFPISDNSDRESYKAGRTDDSTVSNKFLSEMDMCENRRELEGFNTKEAELDDDSKEPSTNNSQNNSSTSDSDDMNGLESLWEHQDLIEQLRMELRKVRAIGLPTISEESESPRTINDLKSWRIDEDFLHEDAMDGLQKFSKSYRERMRKFDILNYQKMYAVGFLQHKDPLQLMGCRKSSVPMMITSLLAQNLRLNGRRKADTDPSKKFIRELQSDLETVYVGQACLSWEFLHWQYEKSRELSESNPQGGCQYNQVAGEFQQFQVLVQRFLENEPFQGPRVQNYVKSRCVNRNFLQVPASKEDCLMDKEEERSRATDGISSEMLTEIMEESIRIFLEFYQGRQE</sequence>
<dbReference type="Proteomes" id="UP000283530">
    <property type="component" value="Unassembled WGS sequence"/>
</dbReference>